<protein>
    <submittedName>
        <fullName evidence="1">Type VI secretion lipoprotein, family</fullName>
    </submittedName>
</protein>
<keyword evidence="2" id="KW-1185">Reference proteome</keyword>
<proteinExistence type="predicted"/>
<accession>A0ABZ0S6L2</accession>
<gene>
    <name evidence="1" type="ORF">Thiowin_01593</name>
</gene>
<dbReference type="Pfam" id="PF12790">
    <property type="entry name" value="T6SS-SciN"/>
    <property type="match status" value="1"/>
</dbReference>
<dbReference type="Gene3D" id="2.60.40.4150">
    <property type="entry name" value="Type VI secretion system, lipoprotein SciN"/>
    <property type="match status" value="1"/>
</dbReference>
<reference evidence="1 2" key="1">
    <citation type="journal article" date="2023" name="Microorganisms">
        <title>Thiorhodovibrio frisius and Trv. litoralis spp. nov., Two Novel Members from a Clade of Fastidious Purple Sulfur Bacteria That Exhibit Unique Red-Shifted Light-Harvesting Capabilities.</title>
        <authorList>
            <person name="Methner A."/>
            <person name="Kuzyk S.B."/>
            <person name="Petersen J."/>
            <person name="Bauer S."/>
            <person name="Brinkmann H."/>
            <person name="Sichau K."/>
            <person name="Wanner G."/>
            <person name="Wolf J."/>
            <person name="Neumann-Schaal M."/>
            <person name="Henke P."/>
            <person name="Tank M."/>
            <person name="Sproer C."/>
            <person name="Bunk B."/>
            <person name="Overmann J."/>
        </authorList>
    </citation>
    <scope>NUCLEOTIDE SEQUENCE [LARGE SCALE GENOMIC DNA]</scope>
    <source>
        <strain evidence="1 2">DSM 6702</strain>
    </source>
</reference>
<sequence>MKTGQCLSSVIRSCAARAAYGSATFKGVSKGFPLLVIALASLLLGGLSSCASKPPQKKPWEVPQDAKSPDQIKWTYHPKGLTLDITADKNLNPYSGFSHTTLLCIYQLSAPTAFQELSGNIGGLVKLLQCERFDPTAVKTDRLFITPGQKTTQVFDRAEGASHVGLVAGFQQLQPGAATVQADFPVTRRRKHLWSMRHVYNPGTLTLTVMLGPDSIQNLGLD</sequence>
<dbReference type="InterPro" id="IPR017734">
    <property type="entry name" value="T6SS_SciN"/>
</dbReference>
<evidence type="ECO:0000313" key="2">
    <source>
        <dbReference type="Proteomes" id="UP001432180"/>
    </source>
</evidence>
<dbReference type="EMBL" id="CP121472">
    <property type="protein sequence ID" value="WPL16626.1"/>
    <property type="molecule type" value="Genomic_DNA"/>
</dbReference>
<keyword evidence="1" id="KW-0449">Lipoprotein</keyword>
<dbReference type="RefSeq" id="WP_328987170.1">
    <property type="nucleotide sequence ID" value="NZ_CP121472.1"/>
</dbReference>
<organism evidence="1 2">
    <name type="scientific">Thiorhodovibrio winogradskyi</name>
    <dbReference type="NCBI Taxonomy" id="77007"/>
    <lineage>
        <taxon>Bacteria</taxon>
        <taxon>Pseudomonadati</taxon>
        <taxon>Pseudomonadota</taxon>
        <taxon>Gammaproteobacteria</taxon>
        <taxon>Chromatiales</taxon>
        <taxon>Chromatiaceae</taxon>
        <taxon>Thiorhodovibrio</taxon>
    </lineage>
</organism>
<dbReference type="NCBIfam" id="TIGR03352">
    <property type="entry name" value="VI_chp_3"/>
    <property type="match status" value="1"/>
</dbReference>
<name>A0ABZ0S6L2_9GAMM</name>
<evidence type="ECO:0000313" key="1">
    <source>
        <dbReference type="EMBL" id="WPL16626.1"/>
    </source>
</evidence>
<dbReference type="InterPro" id="IPR038706">
    <property type="entry name" value="Type_VI_SciN-like_sf"/>
</dbReference>
<dbReference type="Proteomes" id="UP001432180">
    <property type="component" value="Chromosome"/>
</dbReference>